<sequence>MGIVRQRKAKVAFGLAEVFCLCHTAQHVDVHRALQRGTARIIQQL</sequence>
<name>A0A645I7K4_9ZZZZ</name>
<dbReference type="EMBL" id="VSSQ01108697">
    <property type="protein sequence ID" value="MPN47301.1"/>
    <property type="molecule type" value="Genomic_DNA"/>
</dbReference>
<evidence type="ECO:0000313" key="1">
    <source>
        <dbReference type="EMBL" id="MPN47301.1"/>
    </source>
</evidence>
<dbReference type="AlphaFoldDB" id="A0A645I7K4"/>
<gene>
    <name evidence="1" type="ORF">SDC9_194903</name>
</gene>
<reference evidence="1" key="1">
    <citation type="submission" date="2019-08" db="EMBL/GenBank/DDBJ databases">
        <authorList>
            <person name="Kucharzyk K."/>
            <person name="Murdoch R.W."/>
            <person name="Higgins S."/>
            <person name="Loffler F."/>
        </authorList>
    </citation>
    <scope>NUCLEOTIDE SEQUENCE</scope>
</reference>
<organism evidence="1">
    <name type="scientific">bioreactor metagenome</name>
    <dbReference type="NCBI Taxonomy" id="1076179"/>
    <lineage>
        <taxon>unclassified sequences</taxon>
        <taxon>metagenomes</taxon>
        <taxon>ecological metagenomes</taxon>
    </lineage>
</organism>
<accession>A0A645I7K4</accession>
<comment type="caution">
    <text evidence="1">The sequence shown here is derived from an EMBL/GenBank/DDBJ whole genome shotgun (WGS) entry which is preliminary data.</text>
</comment>
<protein>
    <submittedName>
        <fullName evidence="1">Uncharacterized protein</fullName>
    </submittedName>
</protein>
<proteinExistence type="predicted"/>